<feature type="compositionally biased region" description="Acidic residues" evidence="2">
    <location>
        <begin position="79"/>
        <end position="93"/>
    </location>
</feature>
<dbReference type="Gene3D" id="4.10.60.10">
    <property type="entry name" value="Zinc finger, CCHC-type"/>
    <property type="match status" value="1"/>
</dbReference>
<feature type="compositionally biased region" description="Basic residues" evidence="2">
    <location>
        <begin position="64"/>
        <end position="73"/>
    </location>
</feature>
<dbReference type="PANTHER" id="PTHR46259:SF1">
    <property type="entry name" value="ZINC FINGER CCHC-TYPE AND RNA-BINDING MOTIF-CONTAINING PROTEIN 1"/>
    <property type="match status" value="1"/>
</dbReference>
<dbReference type="PROSITE" id="PS50158">
    <property type="entry name" value="ZF_CCHC"/>
    <property type="match status" value="1"/>
</dbReference>
<sequence length="152" mass="17253">MSLSTQLFGRTVKASIAIDNGRATEFIRRRNYTDKSKCYECGETGHLSYACPKNLLGEREPPKKKEKKKKKRAQQPEHVEEDEESEEEGEDPALDSLSQAIAFQGCRGTGAYLQQGERRVAPWTGRQSITPTHRANNPYTPFTSKDNFRETN</sequence>
<feature type="region of interest" description="Disordered" evidence="2">
    <location>
        <begin position="117"/>
        <end position="152"/>
    </location>
</feature>
<keyword evidence="1" id="KW-0862">Zinc</keyword>
<name>A0ABV0P5H9_9TELE</name>
<accession>A0ABV0P5H9</accession>
<keyword evidence="1" id="KW-0479">Metal-binding</keyword>
<feature type="domain" description="CCHC-type" evidence="3">
    <location>
        <begin position="37"/>
        <end position="53"/>
    </location>
</feature>
<dbReference type="Proteomes" id="UP001476798">
    <property type="component" value="Unassembled WGS sequence"/>
</dbReference>
<evidence type="ECO:0000256" key="2">
    <source>
        <dbReference type="SAM" id="MobiDB-lite"/>
    </source>
</evidence>
<evidence type="ECO:0000313" key="4">
    <source>
        <dbReference type="EMBL" id="MEQ2178588.1"/>
    </source>
</evidence>
<dbReference type="InterPro" id="IPR001878">
    <property type="entry name" value="Znf_CCHC"/>
</dbReference>
<proteinExistence type="predicted"/>
<dbReference type="SMART" id="SM00343">
    <property type="entry name" value="ZnF_C2HC"/>
    <property type="match status" value="1"/>
</dbReference>
<dbReference type="InterPro" id="IPR044598">
    <property type="entry name" value="ZCRB1"/>
</dbReference>
<gene>
    <name evidence="4" type="primary">ZCRB1</name>
    <name evidence="4" type="ORF">GOODEAATRI_015624</name>
</gene>
<keyword evidence="5" id="KW-1185">Reference proteome</keyword>
<dbReference type="InterPro" id="IPR036875">
    <property type="entry name" value="Znf_CCHC_sf"/>
</dbReference>
<protein>
    <submittedName>
        <fullName evidence="4">Zinc finger CCHC-type and RNA-binding motif-containing protein 1</fullName>
    </submittedName>
</protein>
<dbReference type="Pfam" id="PF00098">
    <property type="entry name" value="zf-CCHC"/>
    <property type="match status" value="1"/>
</dbReference>
<keyword evidence="1" id="KW-0863">Zinc-finger</keyword>
<reference evidence="4 5" key="1">
    <citation type="submission" date="2021-06" db="EMBL/GenBank/DDBJ databases">
        <authorList>
            <person name="Palmer J.M."/>
        </authorList>
    </citation>
    <scope>NUCLEOTIDE SEQUENCE [LARGE SCALE GENOMIC DNA]</scope>
    <source>
        <strain evidence="4 5">GA_2019</strain>
        <tissue evidence="4">Muscle</tissue>
    </source>
</reference>
<comment type="caution">
    <text evidence="4">The sequence shown here is derived from an EMBL/GenBank/DDBJ whole genome shotgun (WGS) entry which is preliminary data.</text>
</comment>
<evidence type="ECO:0000259" key="3">
    <source>
        <dbReference type="PROSITE" id="PS50158"/>
    </source>
</evidence>
<evidence type="ECO:0000256" key="1">
    <source>
        <dbReference type="PROSITE-ProRule" id="PRU00047"/>
    </source>
</evidence>
<feature type="compositionally biased region" description="Polar residues" evidence="2">
    <location>
        <begin position="125"/>
        <end position="145"/>
    </location>
</feature>
<feature type="region of interest" description="Disordered" evidence="2">
    <location>
        <begin position="52"/>
        <end position="100"/>
    </location>
</feature>
<evidence type="ECO:0000313" key="5">
    <source>
        <dbReference type="Proteomes" id="UP001476798"/>
    </source>
</evidence>
<dbReference type="PANTHER" id="PTHR46259">
    <property type="entry name" value="ZINC FINGER CCHC-TYPE AND RNA-BINDING MOTIF-CONTAINING PROTEIN 1"/>
    <property type="match status" value="1"/>
</dbReference>
<dbReference type="EMBL" id="JAHRIO010061134">
    <property type="protein sequence ID" value="MEQ2178588.1"/>
    <property type="molecule type" value="Genomic_DNA"/>
</dbReference>
<dbReference type="SUPFAM" id="SSF57756">
    <property type="entry name" value="Retrovirus zinc finger-like domains"/>
    <property type="match status" value="1"/>
</dbReference>
<organism evidence="4 5">
    <name type="scientific">Goodea atripinnis</name>
    <dbReference type="NCBI Taxonomy" id="208336"/>
    <lineage>
        <taxon>Eukaryota</taxon>
        <taxon>Metazoa</taxon>
        <taxon>Chordata</taxon>
        <taxon>Craniata</taxon>
        <taxon>Vertebrata</taxon>
        <taxon>Euteleostomi</taxon>
        <taxon>Actinopterygii</taxon>
        <taxon>Neopterygii</taxon>
        <taxon>Teleostei</taxon>
        <taxon>Neoteleostei</taxon>
        <taxon>Acanthomorphata</taxon>
        <taxon>Ovalentaria</taxon>
        <taxon>Atherinomorphae</taxon>
        <taxon>Cyprinodontiformes</taxon>
        <taxon>Goodeidae</taxon>
        <taxon>Goodea</taxon>
    </lineage>
</organism>